<evidence type="ECO:0000256" key="2">
    <source>
        <dbReference type="ARBA" id="ARBA00023140"/>
    </source>
</evidence>
<gene>
    <name evidence="4" type="ORF">DERF_012792</name>
</gene>
<dbReference type="Gene3D" id="1.10.12.10">
    <property type="entry name" value="Lyase 2-enoyl-coa Hydratase, Chain A, domain 2"/>
    <property type="match status" value="1"/>
</dbReference>
<dbReference type="PANTHER" id="PTHR43684">
    <property type="match status" value="1"/>
</dbReference>
<reference evidence="4" key="2">
    <citation type="journal article" date="2022" name="Res Sq">
        <title>Comparative Genomics Reveals Insights into the Divergent Evolution of Astigmatic Mites and Household Pest Adaptations.</title>
        <authorList>
            <person name="Xiong Q."/>
            <person name="Wan A.T.-Y."/>
            <person name="Liu X.-Y."/>
            <person name="Fung C.S.-H."/>
            <person name="Xiao X."/>
            <person name="Malainual N."/>
            <person name="Hou J."/>
            <person name="Wang L."/>
            <person name="Wang M."/>
            <person name="Yang K."/>
            <person name="Cui Y."/>
            <person name="Leung E."/>
            <person name="Nong W."/>
            <person name="Shin S.-K."/>
            <person name="Au S."/>
            <person name="Jeong K.Y."/>
            <person name="Chew F.T."/>
            <person name="Hui J."/>
            <person name="Leung T.F."/>
            <person name="Tungtrongchitr A."/>
            <person name="Zhong N."/>
            <person name="Liu Z."/>
            <person name="Tsui S."/>
        </authorList>
    </citation>
    <scope>NUCLEOTIDE SEQUENCE</scope>
    <source>
        <strain evidence="4">Derf</strain>
        <tissue evidence="4">Whole organism</tissue>
    </source>
</reference>
<dbReference type="PANTHER" id="PTHR43684:SF1">
    <property type="entry name" value="ENOYL-COA DELTA ISOMERASE 2"/>
    <property type="match status" value="1"/>
</dbReference>
<dbReference type="InterPro" id="IPR014748">
    <property type="entry name" value="Enoyl-CoA_hydra_C"/>
</dbReference>
<comment type="subcellular location">
    <subcellularLocation>
        <location evidence="1">Peroxisome</location>
    </subcellularLocation>
</comment>
<reference evidence="4" key="1">
    <citation type="submission" date="2013-05" db="EMBL/GenBank/DDBJ databases">
        <authorList>
            <person name="Yim A.K.Y."/>
            <person name="Chan T.F."/>
            <person name="Ji K.M."/>
            <person name="Liu X.Y."/>
            <person name="Zhou J.W."/>
            <person name="Li R.Q."/>
            <person name="Yang K.Y."/>
            <person name="Li J."/>
            <person name="Li M."/>
            <person name="Law P.T.W."/>
            <person name="Wu Y.L."/>
            <person name="Cai Z.L."/>
            <person name="Qin H."/>
            <person name="Bao Y."/>
            <person name="Leung R.K.K."/>
            <person name="Ng P.K.S."/>
            <person name="Zou J."/>
            <person name="Zhong X.J."/>
            <person name="Ran P.X."/>
            <person name="Zhong N.S."/>
            <person name="Liu Z.G."/>
            <person name="Tsui S.K.W."/>
        </authorList>
    </citation>
    <scope>NUCLEOTIDE SEQUENCE</scope>
    <source>
        <strain evidence="4">Derf</strain>
        <tissue evidence="4">Whole organism</tissue>
    </source>
</reference>
<keyword evidence="2" id="KW-0576">Peroxisome</keyword>
<evidence type="ECO:0000256" key="3">
    <source>
        <dbReference type="ARBA" id="ARBA00023235"/>
    </source>
</evidence>
<keyword evidence="3" id="KW-0413">Isomerase</keyword>
<dbReference type="EMBL" id="ASGP02000006">
    <property type="protein sequence ID" value="KAH9501989.1"/>
    <property type="molecule type" value="Genomic_DNA"/>
</dbReference>
<dbReference type="InterPro" id="IPR029045">
    <property type="entry name" value="ClpP/crotonase-like_dom_sf"/>
</dbReference>
<organism evidence="4 5">
    <name type="scientific">Dermatophagoides farinae</name>
    <name type="common">American house dust mite</name>
    <dbReference type="NCBI Taxonomy" id="6954"/>
    <lineage>
        <taxon>Eukaryota</taxon>
        <taxon>Metazoa</taxon>
        <taxon>Ecdysozoa</taxon>
        <taxon>Arthropoda</taxon>
        <taxon>Chelicerata</taxon>
        <taxon>Arachnida</taxon>
        <taxon>Acari</taxon>
        <taxon>Acariformes</taxon>
        <taxon>Sarcoptiformes</taxon>
        <taxon>Astigmata</taxon>
        <taxon>Psoroptidia</taxon>
        <taxon>Analgoidea</taxon>
        <taxon>Pyroglyphidae</taxon>
        <taxon>Dermatophagoidinae</taxon>
        <taxon>Dermatophagoides</taxon>
    </lineage>
</organism>
<dbReference type="CDD" id="cd06558">
    <property type="entry name" value="crotonase-like"/>
    <property type="match status" value="1"/>
</dbReference>
<dbReference type="SUPFAM" id="SSF52096">
    <property type="entry name" value="ClpP/crotonase"/>
    <property type="match status" value="1"/>
</dbReference>
<dbReference type="GO" id="GO:0004165">
    <property type="term" value="F:delta(3)-delta(2)-enoyl-CoA isomerase activity"/>
    <property type="evidence" value="ECO:0007669"/>
    <property type="project" value="UniProtKB-ARBA"/>
</dbReference>
<evidence type="ECO:0000256" key="1">
    <source>
        <dbReference type="ARBA" id="ARBA00004275"/>
    </source>
</evidence>
<evidence type="ECO:0008006" key="6">
    <source>
        <dbReference type="Google" id="ProtNLM"/>
    </source>
</evidence>
<dbReference type="GO" id="GO:0005777">
    <property type="term" value="C:peroxisome"/>
    <property type="evidence" value="ECO:0007669"/>
    <property type="project" value="UniProtKB-SubCell"/>
</dbReference>
<dbReference type="Gene3D" id="3.90.226.10">
    <property type="entry name" value="2-enoyl-CoA Hydratase, Chain A, domain 1"/>
    <property type="match status" value="1"/>
</dbReference>
<protein>
    <recommendedName>
        <fullName evidence="6">Enoyl-CoA delta isomerase 2, mitochondrial-like</fullName>
    </recommendedName>
</protein>
<dbReference type="InterPro" id="IPR001753">
    <property type="entry name" value="Enoyl-CoA_hydra/iso"/>
</dbReference>
<proteinExistence type="predicted"/>
<accession>A0A922HTB1</accession>
<keyword evidence="5" id="KW-1185">Reference proteome</keyword>
<dbReference type="Proteomes" id="UP000790347">
    <property type="component" value="Unassembled WGS sequence"/>
</dbReference>
<dbReference type="InterPro" id="IPR051053">
    <property type="entry name" value="ECH/Chromodomain_protein"/>
</dbReference>
<dbReference type="AlphaFoldDB" id="A0A922HTB1"/>
<evidence type="ECO:0000313" key="5">
    <source>
        <dbReference type="Proteomes" id="UP000790347"/>
    </source>
</evidence>
<comment type="caution">
    <text evidence="4">The sequence shown here is derived from an EMBL/GenBank/DDBJ whole genome shotgun (WGS) entry which is preliminary data.</text>
</comment>
<dbReference type="Pfam" id="PF00378">
    <property type="entry name" value="ECH_1"/>
    <property type="match status" value="1"/>
</dbReference>
<evidence type="ECO:0000313" key="4">
    <source>
        <dbReference type="EMBL" id="KAH9501989.1"/>
    </source>
</evidence>
<sequence>MAMMLRYSSIFRQSFRWIGQPIRCKSSANTGIQCEQRDQVYWIRLDRTKQYNAISLELYAQLTKILQQVAKNDHIKLAIVTGNGPYFSSGNDLTNFSRTDMERIKLTEYMVDLCRQFVGTPLIGAINGPAFGIMFTILGLFDCLIATDRTYFISPFSSLAISPEGCSTFTFPRIFGPSLASELLYFNRRLEVAEAHRLGFVSRIIPNDQWNDHIEQWIYGQQGLVKTCYANSMMNAKSLVRNQQIRNELHQTNQRECELLFKHFLSDECTARLESFFSRKK</sequence>
<name>A0A922HTB1_DERFA</name>